<keyword evidence="2" id="KW-1185">Reference proteome</keyword>
<dbReference type="EMBL" id="JAEUBG010005665">
    <property type="protein sequence ID" value="KAH3673363.1"/>
    <property type="molecule type" value="Genomic_DNA"/>
</dbReference>
<comment type="caution">
    <text evidence="1">The sequence shown here is derived from an EMBL/GenBank/DDBJ whole genome shotgun (WGS) entry which is preliminary data.</text>
</comment>
<gene>
    <name evidence="1" type="ORF">WICPIJ_009841</name>
</gene>
<evidence type="ECO:0000313" key="1">
    <source>
        <dbReference type="EMBL" id="KAH3673363.1"/>
    </source>
</evidence>
<protein>
    <submittedName>
        <fullName evidence="1">Uncharacterized protein</fullName>
    </submittedName>
</protein>
<sequence>MLIVVVLELERLILHGTSFGDGEVNRAAEEALVEDVEEEKLKVSSLRIESLRFSGGVCTDNWFEPGRLDLSWCKSWMLLKLVI</sequence>
<dbReference type="AlphaFoldDB" id="A0A9P8PJC7"/>
<reference evidence="1" key="1">
    <citation type="journal article" date="2021" name="Open Biol.">
        <title>Shared evolutionary footprints suggest mitochondrial oxidative damage underlies multiple complex I losses in fungi.</title>
        <authorList>
            <person name="Schikora-Tamarit M.A."/>
            <person name="Marcet-Houben M."/>
            <person name="Nosek J."/>
            <person name="Gabaldon T."/>
        </authorList>
    </citation>
    <scope>NUCLEOTIDE SEQUENCE</scope>
    <source>
        <strain evidence="1">CBS2887</strain>
    </source>
</reference>
<dbReference type="Proteomes" id="UP000774326">
    <property type="component" value="Unassembled WGS sequence"/>
</dbReference>
<name>A0A9P8PJC7_WICPI</name>
<reference evidence="1" key="2">
    <citation type="submission" date="2021-01" db="EMBL/GenBank/DDBJ databases">
        <authorList>
            <person name="Schikora-Tamarit M.A."/>
        </authorList>
    </citation>
    <scope>NUCLEOTIDE SEQUENCE</scope>
    <source>
        <strain evidence="1">CBS2887</strain>
    </source>
</reference>
<accession>A0A9P8PJC7</accession>
<organism evidence="1 2">
    <name type="scientific">Wickerhamomyces pijperi</name>
    <name type="common">Yeast</name>
    <name type="synonym">Pichia pijperi</name>
    <dbReference type="NCBI Taxonomy" id="599730"/>
    <lineage>
        <taxon>Eukaryota</taxon>
        <taxon>Fungi</taxon>
        <taxon>Dikarya</taxon>
        <taxon>Ascomycota</taxon>
        <taxon>Saccharomycotina</taxon>
        <taxon>Saccharomycetes</taxon>
        <taxon>Phaffomycetales</taxon>
        <taxon>Wickerhamomycetaceae</taxon>
        <taxon>Wickerhamomyces</taxon>
    </lineage>
</organism>
<evidence type="ECO:0000313" key="2">
    <source>
        <dbReference type="Proteomes" id="UP000774326"/>
    </source>
</evidence>
<proteinExistence type="predicted"/>